<organism evidence="6 7">
    <name type="scientific">Sphingobium indicum BiD32</name>
    <dbReference type="NCBI Taxonomy" id="1301087"/>
    <lineage>
        <taxon>Bacteria</taxon>
        <taxon>Pseudomonadati</taxon>
        <taxon>Pseudomonadota</taxon>
        <taxon>Alphaproteobacteria</taxon>
        <taxon>Sphingomonadales</taxon>
        <taxon>Sphingomonadaceae</taxon>
        <taxon>Sphingobium</taxon>
    </lineage>
</organism>
<dbReference type="InterPro" id="IPR000871">
    <property type="entry name" value="Beta-lactam_class-A"/>
</dbReference>
<dbReference type="AlphaFoldDB" id="N1MKN2"/>
<feature type="domain" description="Beta-lactamase class A catalytic" evidence="5">
    <location>
        <begin position="57"/>
        <end position="295"/>
    </location>
</feature>
<dbReference type="PANTHER" id="PTHR35333">
    <property type="entry name" value="BETA-LACTAMASE"/>
    <property type="match status" value="1"/>
</dbReference>
<feature type="signal peptide" evidence="4">
    <location>
        <begin position="1"/>
        <end position="23"/>
    </location>
</feature>
<dbReference type="Gene3D" id="3.40.710.10">
    <property type="entry name" value="DD-peptidase/beta-lactamase superfamily"/>
    <property type="match status" value="1"/>
</dbReference>
<dbReference type="GO" id="GO:0008800">
    <property type="term" value="F:beta-lactamase activity"/>
    <property type="evidence" value="ECO:0007669"/>
    <property type="project" value="UniProtKB-EC"/>
</dbReference>
<proteinExistence type="inferred from homology"/>
<dbReference type="InterPro" id="IPR012338">
    <property type="entry name" value="Beta-lactam/transpept-like"/>
</dbReference>
<dbReference type="GO" id="GO:0046677">
    <property type="term" value="P:response to antibiotic"/>
    <property type="evidence" value="ECO:0007669"/>
    <property type="project" value="InterPro"/>
</dbReference>
<evidence type="ECO:0000256" key="1">
    <source>
        <dbReference type="ARBA" id="ARBA00001526"/>
    </source>
</evidence>
<evidence type="ECO:0000313" key="6">
    <source>
        <dbReference type="EMBL" id="CCW17506.1"/>
    </source>
</evidence>
<evidence type="ECO:0000256" key="3">
    <source>
        <dbReference type="ARBA" id="ARBA00012865"/>
    </source>
</evidence>
<evidence type="ECO:0000256" key="4">
    <source>
        <dbReference type="SAM" id="SignalP"/>
    </source>
</evidence>
<evidence type="ECO:0000313" key="7">
    <source>
        <dbReference type="Proteomes" id="UP000013201"/>
    </source>
</evidence>
<dbReference type="InterPro" id="IPR045155">
    <property type="entry name" value="Beta-lactam_cat"/>
</dbReference>
<dbReference type="SUPFAM" id="SSF56601">
    <property type="entry name" value="beta-lactamase/transpeptidase-like"/>
    <property type="match status" value="1"/>
</dbReference>
<sequence>MVPLRPIAMFAALGLFLAPLPDADAFGPAKTAVQQTAEARLIAQFQRFASLTDGTVGIVVRDLATGETLSLNGDTLFPMASAYKVAVAGRIFAMVDAGALTLEERLASPAGPVPVATLLDLMLTRSDNGATDLLVARAGGPAAVHHWVAGLGIRGLRVDSNTADLLWRAMGLTPRPGNFNRNVAAAMAADPALRERDARDIPNIAFAQDPRDTATPTAMTDLVAAIRTGKALSGRSTVALLSIMERCRTGKARLPGMLPPGTLVAHKTGSLNGTGNDTGVITLPDGRLFAITVFVMQDHKGQATRDRIMAEAARATYDYFLFAPDRSTV</sequence>
<dbReference type="Proteomes" id="UP000013201">
    <property type="component" value="Unassembled WGS sequence"/>
</dbReference>
<dbReference type="GO" id="GO:0030655">
    <property type="term" value="P:beta-lactam antibiotic catabolic process"/>
    <property type="evidence" value="ECO:0007669"/>
    <property type="project" value="InterPro"/>
</dbReference>
<protein>
    <recommendedName>
        <fullName evidence="3">beta-lactamase</fullName>
        <ecNumber evidence="3">3.5.2.6</ecNumber>
    </recommendedName>
</protein>
<reference evidence="6 7" key="1">
    <citation type="submission" date="2013-03" db="EMBL/GenBank/DDBJ databases">
        <authorList>
            <person name="Le V."/>
        </authorList>
    </citation>
    <scope>NUCLEOTIDE SEQUENCE [LARGE SCALE GENOMIC DNA]</scope>
    <source>
        <strain evidence="6 7">BiD32</strain>
    </source>
</reference>
<dbReference type="PANTHER" id="PTHR35333:SF3">
    <property type="entry name" value="BETA-LACTAMASE-TYPE TRANSPEPTIDASE FOLD CONTAINING PROTEIN"/>
    <property type="match status" value="1"/>
</dbReference>
<dbReference type="OrthoDB" id="9784149at2"/>
<comment type="catalytic activity">
    <reaction evidence="1">
        <text>a beta-lactam + H2O = a substituted beta-amino acid</text>
        <dbReference type="Rhea" id="RHEA:20401"/>
        <dbReference type="ChEBI" id="CHEBI:15377"/>
        <dbReference type="ChEBI" id="CHEBI:35627"/>
        <dbReference type="ChEBI" id="CHEBI:140347"/>
        <dbReference type="EC" id="3.5.2.6"/>
    </reaction>
</comment>
<keyword evidence="6" id="KW-0378">Hydrolase</keyword>
<dbReference type="EC" id="3.5.2.6" evidence="3"/>
<dbReference type="Pfam" id="PF13354">
    <property type="entry name" value="Beta-lactamase2"/>
    <property type="match status" value="1"/>
</dbReference>
<accession>N1MKN2</accession>
<dbReference type="PRINTS" id="PR00118">
    <property type="entry name" value="BLACTAMASEA"/>
</dbReference>
<evidence type="ECO:0000256" key="2">
    <source>
        <dbReference type="ARBA" id="ARBA00009009"/>
    </source>
</evidence>
<comment type="similarity">
    <text evidence="2">Belongs to the class-A beta-lactamase family.</text>
</comment>
<name>N1MKN2_9SPHN</name>
<dbReference type="RefSeq" id="WP_006954484.1">
    <property type="nucleotide sequence ID" value="NZ_CAVK010000083.1"/>
</dbReference>
<comment type="caution">
    <text evidence="6">The sequence shown here is derived from an EMBL/GenBank/DDBJ whole genome shotgun (WGS) entry which is preliminary data.</text>
</comment>
<gene>
    <name evidence="6" type="ORF">EBBID32_18470</name>
</gene>
<feature type="chain" id="PRO_5004108433" description="beta-lactamase" evidence="4">
    <location>
        <begin position="24"/>
        <end position="329"/>
    </location>
</feature>
<keyword evidence="4" id="KW-0732">Signal</keyword>
<dbReference type="EMBL" id="CAVK010000083">
    <property type="protein sequence ID" value="CCW17506.1"/>
    <property type="molecule type" value="Genomic_DNA"/>
</dbReference>
<reference evidence="7" key="2">
    <citation type="submission" date="2013-04" db="EMBL/GenBank/DDBJ databases">
        <title>Bisphenol A degrading Sphingobium sp. strain BiD32.</title>
        <authorList>
            <person name="Nielsen J.L."/>
            <person name="Zhou N.A."/>
            <person name="Kjeldal H."/>
        </authorList>
    </citation>
    <scope>NUCLEOTIDE SEQUENCE [LARGE SCALE GENOMIC DNA]</scope>
    <source>
        <strain evidence="7">BiD32</strain>
    </source>
</reference>
<evidence type="ECO:0000259" key="5">
    <source>
        <dbReference type="Pfam" id="PF13354"/>
    </source>
</evidence>
<keyword evidence="7" id="KW-1185">Reference proteome</keyword>